<dbReference type="InterPro" id="IPR010730">
    <property type="entry name" value="HET"/>
</dbReference>
<dbReference type="AlphaFoldDB" id="A0A6A7BDI5"/>
<gene>
    <name evidence="2" type="ORF">T440DRAFT_465948</name>
</gene>
<dbReference type="OrthoDB" id="5135333at2759"/>
<name>A0A6A7BDI5_9PLEO</name>
<organism evidence="2 3">
    <name type="scientific">Plenodomus tracheiphilus IPT5</name>
    <dbReference type="NCBI Taxonomy" id="1408161"/>
    <lineage>
        <taxon>Eukaryota</taxon>
        <taxon>Fungi</taxon>
        <taxon>Dikarya</taxon>
        <taxon>Ascomycota</taxon>
        <taxon>Pezizomycotina</taxon>
        <taxon>Dothideomycetes</taxon>
        <taxon>Pleosporomycetidae</taxon>
        <taxon>Pleosporales</taxon>
        <taxon>Pleosporineae</taxon>
        <taxon>Leptosphaeriaceae</taxon>
        <taxon>Plenodomus</taxon>
    </lineage>
</organism>
<dbReference type="PANTHER" id="PTHR33112:SF12">
    <property type="entry name" value="HETEROKARYON INCOMPATIBILITY DOMAIN-CONTAINING PROTEIN"/>
    <property type="match status" value="1"/>
</dbReference>
<dbReference type="Pfam" id="PF06985">
    <property type="entry name" value="HET"/>
    <property type="match status" value="1"/>
</dbReference>
<sequence length="790" mass="89133">MMSGATHLPPTPSLLVRLRYRSLCSACTDALSNEFHRNDDEASKYQTWSVEALSQSVTSCRCCLFLLRVLEASPWLAPRNDSNVHLTTALVGSQHSSPYERQQDRVSPWLSKDERLAQFTEYKRYYRLQFTAGNQSTFILPTAITGSFDTETVDAENAFCGRPVGPAVNFPLVQSWLKLCTTTHQGPSEGDALHPCYKGKEEHSTSGRGCSPLPSDPIPNFRLVDVKTRCVVCINHKTEYAALSYVWGDCKRFFLSKDNIDLLSLPGALDYESVELPRTFKDAVEVAEKLSMRYIWIDSLCILQDSPDQLVEHMNSMDIIYSAAALTIVSDAASADAGIPGLSTLRMPPQATFQHNGTQYISAKKTFGHALEDSPWERRAWCLQEKVFSNRLLVFTETQAFYHCAAATWFEDTQLESKPNISGPVHIREKPSYSRKDEWVYRRPHQTAYEAHRDYFGRNFWQLIENYTRRTLSFESDAIRAFSGILRSLEPQNGVAVWGTPQREFGRGISFKHSDHRLDLRREGFPSWSWAGWRTSYEANLKFVNVKRKDSDIEVSEGRYRIERGPNTNAHSVFDIAWHYHVPDSATGESRPTTIQTTFEEPVTGTVEQVSSEAATIDGIAPSSPQSSGPNRIPLWGISGHPGEEDYTHTTSLVPLQHQLGMPPISHVLQFYTSAAPVIVGPPTTTDQRGGDSQRSLHIPGSTEALQITVDLDPAYDAQGKETMLVFVSRWCRSEHISRKGIYRQGYLNLLLVESVEGWGLVKRRVQLIDHVRIDSWRAANPQWQLMSLA</sequence>
<dbReference type="Proteomes" id="UP000799423">
    <property type="component" value="Unassembled WGS sequence"/>
</dbReference>
<evidence type="ECO:0000313" key="2">
    <source>
        <dbReference type="EMBL" id="KAF2853566.1"/>
    </source>
</evidence>
<reference evidence="2" key="1">
    <citation type="submission" date="2020-01" db="EMBL/GenBank/DDBJ databases">
        <authorList>
            <consortium name="DOE Joint Genome Institute"/>
            <person name="Haridas S."/>
            <person name="Albert R."/>
            <person name="Binder M."/>
            <person name="Bloem J."/>
            <person name="Labutti K."/>
            <person name="Salamov A."/>
            <person name="Andreopoulos B."/>
            <person name="Baker S.E."/>
            <person name="Barry K."/>
            <person name="Bills G."/>
            <person name="Bluhm B.H."/>
            <person name="Cannon C."/>
            <person name="Castanera R."/>
            <person name="Culley D.E."/>
            <person name="Daum C."/>
            <person name="Ezra D."/>
            <person name="Gonzalez J.B."/>
            <person name="Henrissat B."/>
            <person name="Kuo A."/>
            <person name="Liang C."/>
            <person name="Lipzen A."/>
            <person name="Lutzoni F."/>
            <person name="Magnuson J."/>
            <person name="Mondo S."/>
            <person name="Nolan M."/>
            <person name="Ohm R."/>
            <person name="Pangilinan J."/>
            <person name="Park H.-J."/>
            <person name="Ramirez L."/>
            <person name="Alfaro M."/>
            <person name="Sun H."/>
            <person name="Tritt A."/>
            <person name="Yoshinaga Y."/>
            <person name="Zwiers L.-H."/>
            <person name="Turgeon B.G."/>
            <person name="Goodwin S.B."/>
            <person name="Spatafora J.W."/>
            <person name="Crous P.W."/>
            <person name="Grigoriev I.V."/>
        </authorList>
    </citation>
    <scope>NUCLEOTIDE SEQUENCE</scope>
    <source>
        <strain evidence="2">IPT5</strain>
    </source>
</reference>
<protein>
    <submittedName>
        <fullName evidence="2">HET-domain-containing protein</fullName>
    </submittedName>
</protein>
<dbReference type="PANTHER" id="PTHR33112">
    <property type="entry name" value="DOMAIN PROTEIN, PUTATIVE-RELATED"/>
    <property type="match status" value="1"/>
</dbReference>
<evidence type="ECO:0000259" key="1">
    <source>
        <dbReference type="Pfam" id="PF06985"/>
    </source>
</evidence>
<accession>A0A6A7BDI5</accession>
<keyword evidence="3" id="KW-1185">Reference proteome</keyword>
<feature type="domain" description="Heterokaryon incompatibility" evidence="1">
    <location>
        <begin position="240"/>
        <end position="385"/>
    </location>
</feature>
<dbReference type="EMBL" id="MU006295">
    <property type="protein sequence ID" value="KAF2853566.1"/>
    <property type="molecule type" value="Genomic_DNA"/>
</dbReference>
<proteinExistence type="predicted"/>
<evidence type="ECO:0000313" key="3">
    <source>
        <dbReference type="Proteomes" id="UP000799423"/>
    </source>
</evidence>